<gene>
    <name evidence="2" type="ORF">GCM10010334_55220</name>
</gene>
<feature type="compositionally biased region" description="Low complexity" evidence="1">
    <location>
        <begin position="109"/>
        <end position="122"/>
    </location>
</feature>
<organism evidence="2 3">
    <name type="scientific">Streptomyces finlayi</name>
    <dbReference type="NCBI Taxonomy" id="67296"/>
    <lineage>
        <taxon>Bacteria</taxon>
        <taxon>Bacillati</taxon>
        <taxon>Actinomycetota</taxon>
        <taxon>Actinomycetes</taxon>
        <taxon>Kitasatosporales</taxon>
        <taxon>Streptomycetaceae</taxon>
        <taxon>Streptomyces</taxon>
    </lineage>
</organism>
<dbReference type="InterPro" id="IPR010310">
    <property type="entry name" value="T7SS_ESAT-6-like"/>
</dbReference>
<evidence type="ECO:0000313" key="3">
    <source>
        <dbReference type="Proteomes" id="UP000638353"/>
    </source>
</evidence>
<dbReference type="Pfam" id="PF06013">
    <property type="entry name" value="WXG100"/>
    <property type="match status" value="1"/>
</dbReference>
<reference evidence="2" key="2">
    <citation type="submission" date="2020-09" db="EMBL/GenBank/DDBJ databases">
        <authorList>
            <person name="Sun Q."/>
            <person name="Ohkuma M."/>
        </authorList>
    </citation>
    <scope>NUCLEOTIDE SEQUENCE</scope>
    <source>
        <strain evidence="2">JCM 4637</strain>
    </source>
</reference>
<dbReference type="RefSeq" id="WP_189825928.1">
    <property type="nucleotide sequence ID" value="NZ_BMVC01000012.1"/>
</dbReference>
<dbReference type="Gene3D" id="1.10.287.1060">
    <property type="entry name" value="ESAT-6-like"/>
    <property type="match status" value="1"/>
</dbReference>
<evidence type="ECO:0008006" key="4">
    <source>
        <dbReference type="Google" id="ProtNLM"/>
    </source>
</evidence>
<comment type="caution">
    <text evidence="2">The sequence shown here is derived from an EMBL/GenBank/DDBJ whole genome shotgun (WGS) entry which is preliminary data.</text>
</comment>
<dbReference type="InterPro" id="IPR036689">
    <property type="entry name" value="ESAT-6-like_sf"/>
</dbReference>
<sequence length="122" mass="12940">MAVQKVNGVALAQLQTELSQNFQSVKGQLHALHATIDALEGQWKGIGAGAFNTKQAQINQNMVRIGKLLLKFQEAIEAARTISGNTEDDVLAAMRGIDVTPGYQGGGTPSPATTPPSSFSRY</sequence>
<protein>
    <recommendedName>
        <fullName evidence="4">WXG100 family type VII secretion target</fullName>
    </recommendedName>
</protein>
<evidence type="ECO:0000256" key="1">
    <source>
        <dbReference type="SAM" id="MobiDB-lite"/>
    </source>
</evidence>
<accession>A0A918X2T5</accession>
<feature type="region of interest" description="Disordered" evidence="1">
    <location>
        <begin position="100"/>
        <end position="122"/>
    </location>
</feature>
<dbReference type="AlphaFoldDB" id="A0A918X2T5"/>
<reference evidence="2" key="1">
    <citation type="journal article" date="2014" name="Int. J. Syst. Evol. Microbiol.">
        <title>Complete genome sequence of Corynebacterium casei LMG S-19264T (=DSM 44701T), isolated from a smear-ripened cheese.</title>
        <authorList>
            <consortium name="US DOE Joint Genome Institute (JGI-PGF)"/>
            <person name="Walter F."/>
            <person name="Albersmeier A."/>
            <person name="Kalinowski J."/>
            <person name="Ruckert C."/>
        </authorList>
    </citation>
    <scope>NUCLEOTIDE SEQUENCE</scope>
    <source>
        <strain evidence="2">JCM 4637</strain>
    </source>
</reference>
<dbReference type="SUPFAM" id="SSF140453">
    <property type="entry name" value="EsxAB dimer-like"/>
    <property type="match status" value="1"/>
</dbReference>
<dbReference type="EMBL" id="BMVC01000012">
    <property type="protein sequence ID" value="GHD05138.1"/>
    <property type="molecule type" value="Genomic_DNA"/>
</dbReference>
<evidence type="ECO:0000313" key="2">
    <source>
        <dbReference type="EMBL" id="GHD05138.1"/>
    </source>
</evidence>
<proteinExistence type="predicted"/>
<dbReference type="Proteomes" id="UP000638353">
    <property type="component" value="Unassembled WGS sequence"/>
</dbReference>
<name>A0A918X2T5_9ACTN</name>